<keyword evidence="4" id="KW-1185">Reference proteome</keyword>
<name>A0A1I0P9Y0_9EURY</name>
<dbReference type="PANTHER" id="PTHR12526">
    <property type="entry name" value="GLYCOSYLTRANSFERASE"/>
    <property type="match status" value="1"/>
</dbReference>
<feature type="compositionally biased region" description="Low complexity" evidence="1">
    <location>
        <begin position="382"/>
        <end position="394"/>
    </location>
</feature>
<evidence type="ECO:0000313" key="3">
    <source>
        <dbReference type="EMBL" id="SEW11114.1"/>
    </source>
</evidence>
<dbReference type="SUPFAM" id="SSF53756">
    <property type="entry name" value="UDP-Glycosyltransferase/glycogen phosphorylase"/>
    <property type="match status" value="1"/>
</dbReference>
<sequence length="433" mass="48730">MTDGETDPDAAADVPVPVDVAILHDRFPGIGGGEEFAIEAARVLDAPIYTTYVAEGTELPDDVEVIPFEQAKYTSLPWRPFLEWKNEGMNPLETLNVALDMTDAHEDLAEYDVILESAPLSKYYVPDVGQRIVHYPHSPPRWLYDLYRDRLSAFDRPFVETGLKAYAKAWRALDKEANDYVDRFVANSELVRDRIRRFYDRDAAVVYPPVTGDWRNEGDDGYFLTWSRLAPEKRIDLIAKAFAGLDERLVIAGDGEQRDRLEAFAANYDNIEVRGYVEDIESLVARATAVVYAPKQEDFGLVGAETMMAGKPLLGVNEGFTRYQVKGDRTGLVFEPTVESLRRAVRRFDPDDFDPVEIREEARRYEYDRFAAGLRRVVAETAAAGAGAAATEPEPAVETERESESERADDPRDADQRRSAGRGEERAEGVTDR</sequence>
<protein>
    <submittedName>
        <fullName evidence="3">Glycosyltransferase involved in cell wall bisynthesis</fullName>
    </submittedName>
</protein>
<feature type="region of interest" description="Disordered" evidence="1">
    <location>
        <begin position="382"/>
        <end position="433"/>
    </location>
</feature>
<dbReference type="Proteomes" id="UP000183275">
    <property type="component" value="Unassembled WGS sequence"/>
</dbReference>
<dbReference type="Gene3D" id="3.40.50.2000">
    <property type="entry name" value="Glycogen Phosphorylase B"/>
    <property type="match status" value="2"/>
</dbReference>
<dbReference type="RefSeq" id="WP_206539043.1">
    <property type="nucleotide sequence ID" value="NZ_FOIS01000003.1"/>
</dbReference>
<dbReference type="OrthoDB" id="132546at2157"/>
<proteinExistence type="predicted"/>
<dbReference type="InterPro" id="IPR001296">
    <property type="entry name" value="Glyco_trans_1"/>
</dbReference>
<dbReference type="EMBL" id="FOIS01000003">
    <property type="protein sequence ID" value="SEW11114.1"/>
    <property type="molecule type" value="Genomic_DNA"/>
</dbReference>
<dbReference type="eggNOG" id="arCOG01403">
    <property type="taxonomic scope" value="Archaea"/>
</dbReference>
<feature type="compositionally biased region" description="Basic and acidic residues" evidence="1">
    <location>
        <begin position="398"/>
        <end position="433"/>
    </location>
</feature>
<feature type="domain" description="Glycosyl transferase family 1" evidence="2">
    <location>
        <begin position="217"/>
        <end position="363"/>
    </location>
</feature>
<keyword evidence="3" id="KW-0808">Transferase</keyword>
<organism evidence="3 4">
    <name type="scientific">Natrinema salifodinae</name>
    <dbReference type="NCBI Taxonomy" id="1202768"/>
    <lineage>
        <taxon>Archaea</taxon>
        <taxon>Methanobacteriati</taxon>
        <taxon>Methanobacteriota</taxon>
        <taxon>Stenosarchaea group</taxon>
        <taxon>Halobacteria</taxon>
        <taxon>Halobacteriales</taxon>
        <taxon>Natrialbaceae</taxon>
        <taxon>Natrinema</taxon>
    </lineage>
</organism>
<dbReference type="STRING" id="1202768.SAMN05216285_2323"/>
<evidence type="ECO:0000313" key="4">
    <source>
        <dbReference type="Proteomes" id="UP000183275"/>
    </source>
</evidence>
<dbReference type="GO" id="GO:0016757">
    <property type="term" value="F:glycosyltransferase activity"/>
    <property type="evidence" value="ECO:0007669"/>
    <property type="project" value="InterPro"/>
</dbReference>
<gene>
    <name evidence="3" type="ORF">SAMN05216285_2323</name>
</gene>
<evidence type="ECO:0000256" key="1">
    <source>
        <dbReference type="SAM" id="MobiDB-lite"/>
    </source>
</evidence>
<reference evidence="4" key="1">
    <citation type="submission" date="2016-10" db="EMBL/GenBank/DDBJ databases">
        <authorList>
            <person name="Varghese N."/>
        </authorList>
    </citation>
    <scope>NUCLEOTIDE SEQUENCE [LARGE SCALE GENOMIC DNA]</scope>
    <source>
        <strain evidence="4">CGMCC 1.12284</strain>
    </source>
</reference>
<dbReference type="Pfam" id="PF00534">
    <property type="entry name" value="Glycos_transf_1"/>
    <property type="match status" value="1"/>
</dbReference>
<dbReference type="AlphaFoldDB" id="A0A1I0P9Y0"/>
<dbReference type="PANTHER" id="PTHR12526:SF584">
    <property type="entry name" value="GLYCOSYLTRANSFERASE"/>
    <property type="match status" value="1"/>
</dbReference>
<evidence type="ECO:0000259" key="2">
    <source>
        <dbReference type="Pfam" id="PF00534"/>
    </source>
</evidence>
<accession>A0A1I0P9Y0</accession>